<reference evidence="1" key="1">
    <citation type="submission" date="2023-06" db="EMBL/GenBank/DDBJ databases">
        <authorList>
            <consortium name="Lawrence Berkeley National Laboratory"/>
            <person name="Ahrendt S."/>
            <person name="Sahu N."/>
            <person name="Indic B."/>
            <person name="Wong-Bajracharya J."/>
            <person name="Merenyi Z."/>
            <person name="Ke H.-M."/>
            <person name="Monk M."/>
            <person name="Kocsube S."/>
            <person name="Drula E."/>
            <person name="Lipzen A."/>
            <person name="Balint B."/>
            <person name="Henrissat B."/>
            <person name="Andreopoulos B."/>
            <person name="Martin F.M."/>
            <person name="Harder C.B."/>
            <person name="Rigling D."/>
            <person name="Ford K.L."/>
            <person name="Foster G.D."/>
            <person name="Pangilinan J."/>
            <person name="Papanicolaou A."/>
            <person name="Barry K."/>
            <person name="LaButti K."/>
            <person name="Viragh M."/>
            <person name="Koriabine M."/>
            <person name="Yan M."/>
            <person name="Riley R."/>
            <person name="Champramary S."/>
            <person name="Plett K.L."/>
            <person name="Tsai I.J."/>
            <person name="Slot J."/>
            <person name="Sipos G."/>
            <person name="Plett J."/>
            <person name="Nagy L.G."/>
            <person name="Grigoriev I.V."/>
        </authorList>
    </citation>
    <scope>NUCLEOTIDE SEQUENCE</scope>
    <source>
        <strain evidence="1">CCBAS 213</strain>
    </source>
</reference>
<evidence type="ECO:0000313" key="1">
    <source>
        <dbReference type="EMBL" id="KAK0432095.1"/>
    </source>
</evidence>
<dbReference type="EMBL" id="JAUEPS010000337">
    <property type="protein sequence ID" value="KAK0432095.1"/>
    <property type="molecule type" value="Genomic_DNA"/>
</dbReference>
<evidence type="ECO:0000313" key="2">
    <source>
        <dbReference type="Proteomes" id="UP001175211"/>
    </source>
</evidence>
<dbReference type="Proteomes" id="UP001175211">
    <property type="component" value="Unassembled WGS sequence"/>
</dbReference>
<accession>A0AA39MFZ2</accession>
<protein>
    <submittedName>
        <fullName evidence="1">Uncharacterized protein</fullName>
    </submittedName>
</protein>
<gene>
    <name evidence="1" type="ORF">EV420DRAFT_1490219</name>
</gene>
<name>A0AA39MFZ2_ARMTA</name>
<proteinExistence type="predicted"/>
<dbReference type="GeneID" id="85354249"/>
<dbReference type="AlphaFoldDB" id="A0AA39MFZ2"/>
<dbReference type="RefSeq" id="XP_060321343.1">
    <property type="nucleotide sequence ID" value="XM_060470701.1"/>
</dbReference>
<sequence>MAPALTPTTKLSHEDGLLLLIAHAHGYAHKASLHDALKTLADVPAKVQNAKAYVTVLNNIVTVESDRKKFTSKPLNPGVFRQYPAYCGIAGTLFSRPKISVLKGENDIWIQQYPSYEANTDAKGRVVIGFWTNKKIVAVMSILPLALVPFSYSDILCSSRLMLITSMAGPGNLETYRDAVGLDIIHRECCWGSEIPERRDRGAEVKITQKRVVRWDHADARTWIFR</sequence>
<keyword evidence="2" id="KW-1185">Reference proteome</keyword>
<comment type="caution">
    <text evidence="1">The sequence shown here is derived from an EMBL/GenBank/DDBJ whole genome shotgun (WGS) entry which is preliminary data.</text>
</comment>
<organism evidence="1 2">
    <name type="scientific">Armillaria tabescens</name>
    <name type="common">Ringless honey mushroom</name>
    <name type="synonym">Agaricus tabescens</name>
    <dbReference type="NCBI Taxonomy" id="1929756"/>
    <lineage>
        <taxon>Eukaryota</taxon>
        <taxon>Fungi</taxon>
        <taxon>Dikarya</taxon>
        <taxon>Basidiomycota</taxon>
        <taxon>Agaricomycotina</taxon>
        <taxon>Agaricomycetes</taxon>
        <taxon>Agaricomycetidae</taxon>
        <taxon>Agaricales</taxon>
        <taxon>Marasmiineae</taxon>
        <taxon>Physalacriaceae</taxon>
        <taxon>Desarmillaria</taxon>
    </lineage>
</organism>